<feature type="transmembrane region" description="Helical" evidence="2">
    <location>
        <begin position="538"/>
        <end position="558"/>
    </location>
</feature>
<keyword evidence="7" id="KW-1185">Reference proteome</keyword>
<sequence length="1153" mass="125683">MASPLLLLTLLLTTTNTIIRAEPLLRGFSSCLNQHSNNLPPADQLINFSQLYTQLDLNPNNNQHHLLRFTLIGQTATQSTGYSSQTNFLATLISETSILNFQSFSNQSALCSSIRTPNRPSQANQSDSGCPYGPGQIALGVQLPISSHSDYPFITLSTQLQLLDTSTPALTLACIQVDSSPYYPNSFYFRLIRYIPIGILLGYLLVSCSARLWAAIISEQLNREAQVAATLQDIPPFKPYSSFLARFSSVWWLLWSGQGLLLSGALLRFSTPGTRDLISHLQFISLLGLFSVQWPEFIYPILTQSSAWSTLIFNSTLVRTKLPYLNHPNPLSTPAYEPPQSFVSQFDTIGSPLYLNRTLPNLLLNYGDQLQGIPRWATTIGILPRDLFGVAISVFAIICALIAAFSALAYLVALITTLISSRLLLRSVSINKQAQRDSGISTSADTDDGRTSSPPTTTRVFHHHKNRTASSSHPEKGSLFDSHLLGGTGPSSNDQLVWPQVSHHFALLQGNLLRLFILFYRPLVAFSAYQVSLVHSGSIVSLILAILFLILAALLPAIQLYRIKRRSTEELIDSAPIVLSLGPLYNTFDDKNQMFMGVRFASSFIVGIALGAAQSYSIVQTVVLLVAELTETMLTSLWLPWGDGAAMAPLTFITSVSRIITAVILVVMTPTVAVGAIASGWLAYVVLLILGGVLGILVCVLAVKLMELMLRLVAHIPFDETRSTRAGGIRGAWRRWDRTTSRSTRHGRAAAIAARRHRRTQRKPTASPRRATRASIFSTLNGQSPGHGDKPTELNGLHGPTAHSPGFGTINDEDGNIMSAMSQGPWLRTPVQDTLYGTSSVRPSLAPPERAGYPSSTPSSGFAVVRGGRATEKTPYLMHNDGRNSWRAAHPTHNYPPSSHHPHPHHLPPSTLHNHPSPDFAIQHSPSGFFQSNNTTTNLFDPPARFPLSNHSQSDESSPNRTSDRRNDQSGKKKKNKKKKKTAGGLIGLFLGTRSNGQGSDDDSSSSDSSSSSSEEEEGEGEGDWEEEEEEEGSESSDQGRRRGHKLTGLLGGLDRWRRKPSTSSSGATHPPHHHHQQQQPQTDQAQPADGPAPSSPAFQVVRQPRPRPSPNGSTASRLPKPAADTLPVPQPPPSPNPASPQSELLPDHSDPL</sequence>
<dbReference type="PANTHER" id="PTHR31145:SF6">
    <property type="entry name" value="INTEGRAL MEMBRANE PROTEIN (AFU_ORTHOLOGUE AFUA_7G01610)"/>
    <property type="match status" value="1"/>
</dbReference>
<keyword evidence="3" id="KW-0732">Signal</keyword>
<reference evidence="7 8" key="1">
    <citation type="submission" date="2019-05" db="EMBL/GenBank/DDBJ databases">
        <title>Emergence of the Ug99 lineage of the wheat stem rust pathogen through somatic hybridization.</title>
        <authorList>
            <person name="Li F."/>
            <person name="Upadhyaya N.M."/>
            <person name="Sperschneider J."/>
            <person name="Matny O."/>
            <person name="Nguyen-Phuc H."/>
            <person name="Mago R."/>
            <person name="Raley C."/>
            <person name="Miller M.E."/>
            <person name="Silverstein K.A.T."/>
            <person name="Henningsen E."/>
            <person name="Hirsch C.D."/>
            <person name="Visser B."/>
            <person name="Pretorius Z.A."/>
            <person name="Steffenson B.J."/>
            <person name="Schwessinger B."/>
            <person name="Dodds P.N."/>
            <person name="Figueroa M."/>
        </authorList>
    </citation>
    <scope>NUCLEOTIDE SEQUENCE [LARGE SCALE GENOMIC DNA]</scope>
    <source>
        <strain evidence="5">21-0</strain>
        <strain evidence="6 8">Ug99</strain>
    </source>
</reference>
<feature type="transmembrane region" description="Helical" evidence="2">
    <location>
        <begin position="390"/>
        <end position="419"/>
    </location>
</feature>
<feature type="compositionally biased region" description="Basic and acidic residues" evidence="1">
    <location>
        <begin position="962"/>
        <end position="971"/>
    </location>
</feature>
<feature type="transmembrane region" description="Helical" evidence="2">
    <location>
        <begin position="647"/>
        <end position="669"/>
    </location>
</feature>
<keyword evidence="2" id="KW-0472">Membrane</keyword>
<dbReference type="AlphaFoldDB" id="A0A5B0MZR8"/>
<feature type="signal peptide" evidence="3">
    <location>
        <begin position="1"/>
        <end position="21"/>
    </location>
</feature>
<keyword evidence="2" id="KW-1133">Transmembrane helix</keyword>
<dbReference type="EMBL" id="VSWC01000119">
    <property type="protein sequence ID" value="KAA1082475.1"/>
    <property type="molecule type" value="Genomic_DNA"/>
</dbReference>
<proteinExistence type="predicted"/>
<dbReference type="GO" id="GO:0055085">
    <property type="term" value="P:transmembrane transport"/>
    <property type="evidence" value="ECO:0007669"/>
    <property type="project" value="TreeGrafter"/>
</dbReference>
<feature type="region of interest" description="Disordered" evidence="1">
    <location>
        <begin position="744"/>
        <end position="774"/>
    </location>
</feature>
<gene>
    <name evidence="5" type="ORF">PGT21_004618</name>
    <name evidence="6" type="ORF">PGTUg99_028612</name>
</gene>
<evidence type="ECO:0000256" key="3">
    <source>
        <dbReference type="SAM" id="SignalP"/>
    </source>
</evidence>
<feature type="compositionally biased region" description="Acidic residues" evidence="1">
    <location>
        <begin position="1014"/>
        <end position="1035"/>
    </location>
</feature>
<feature type="compositionally biased region" description="Polar residues" evidence="1">
    <location>
        <begin position="924"/>
        <end position="939"/>
    </location>
</feature>
<name>A0A5B0MZR8_PUCGR</name>
<feature type="transmembrane region" description="Helical" evidence="2">
    <location>
        <begin position="681"/>
        <end position="703"/>
    </location>
</feature>
<comment type="caution">
    <text evidence="5">The sequence shown here is derived from an EMBL/GenBank/DDBJ whole genome shotgun (WGS) entry which is preliminary data.</text>
</comment>
<feature type="compositionally biased region" description="Basic residues" evidence="1">
    <location>
        <begin position="744"/>
        <end position="762"/>
    </location>
</feature>
<feature type="region of interest" description="Disordered" evidence="1">
    <location>
        <begin position="838"/>
        <end position="1153"/>
    </location>
</feature>
<evidence type="ECO:0000313" key="5">
    <source>
        <dbReference type="EMBL" id="KAA1082475.1"/>
    </source>
</evidence>
<dbReference type="EMBL" id="VDEP01000071">
    <property type="protein sequence ID" value="KAA1133632.1"/>
    <property type="molecule type" value="Genomic_DNA"/>
</dbReference>
<feature type="compositionally biased region" description="Polar residues" evidence="1">
    <location>
        <begin position="949"/>
        <end position="961"/>
    </location>
</feature>
<dbReference type="GO" id="GO:0016020">
    <property type="term" value="C:membrane"/>
    <property type="evidence" value="ECO:0007669"/>
    <property type="project" value="TreeGrafter"/>
</dbReference>
<evidence type="ECO:0000313" key="8">
    <source>
        <dbReference type="Proteomes" id="UP000325313"/>
    </source>
</evidence>
<feature type="chain" id="PRO_5033473676" description="TRP C-terminal domain-containing protein" evidence="3">
    <location>
        <begin position="22"/>
        <end position="1153"/>
    </location>
</feature>
<dbReference type="OrthoDB" id="5312224at2759"/>
<evidence type="ECO:0000259" key="4">
    <source>
        <dbReference type="Pfam" id="PF06011"/>
    </source>
</evidence>
<keyword evidence="2" id="KW-0812">Transmembrane</keyword>
<feature type="transmembrane region" description="Helical" evidence="2">
    <location>
        <begin position="512"/>
        <end position="532"/>
    </location>
</feature>
<dbReference type="Pfam" id="PF06011">
    <property type="entry name" value="TRP"/>
    <property type="match status" value="1"/>
</dbReference>
<dbReference type="Proteomes" id="UP000324748">
    <property type="component" value="Unassembled WGS sequence"/>
</dbReference>
<evidence type="ECO:0000256" key="1">
    <source>
        <dbReference type="SAM" id="MobiDB-lite"/>
    </source>
</evidence>
<dbReference type="InterPro" id="IPR010308">
    <property type="entry name" value="TRP_C"/>
</dbReference>
<accession>A0A5B0MZR8</accession>
<evidence type="ECO:0000256" key="2">
    <source>
        <dbReference type="SAM" id="Phobius"/>
    </source>
</evidence>
<feature type="compositionally biased region" description="Low complexity" evidence="1">
    <location>
        <begin position="1078"/>
        <end position="1104"/>
    </location>
</feature>
<dbReference type="Proteomes" id="UP000325313">
    <property type="component" value="Unassembled WGS sequence"/>
</dbReference>
<dbReference type="InterPro" id="IPR040241">
    <property type="entry name" value="TRP_Flc/Pkd2-like"/>
</dbReference>
<feature type="compositionally biased region" description="Low complexity" evidence="1">
    <location>
        <begin position="908"/>
        <end position="918"/>
    </location>
</feature>
<feature type="compositionally biased region" description="Pro residues" evidence="1">
    <location>
        <begin position="1129"/>
        <end position="1139"/>
    </location>
</feature>
<evidence type="ECO:0000313" key="7">
    <source>
        <dbReference type="Proteomes" id="UP000324748"/>
    </source>
</evidence>
<feature type="region of interest" description="Disordered" evidence="1">
    <location>
        <begin position="439"/>
        <end position="476"/>
    </location>
</feature>
<feature type="compositionally biased region" description="Basic residues" evidence="1">
    <location>
        <begin position="972"/>
        <end position="982"/>
    </location>
</feature>
<dbReference type="PANTHER" id="PTHR31145">
    <property type="entry name" value="INTEGRAL MEMBRANE PROTEIN (AFU_ORTHOLOGUE AFUA_7G01610)"/>
    <property type="match status" value="1"/>
</dbReference>
<protein>
    <recommendedName>
        <fullName evidence="4">TRP C-terminal domain-containing protein</fullName>
    </recommendedName>
</protein>
<feature type="transmembrane region" description="Helical" evidence="2">
    <location>
        <begin position="604"/>
        <end position="627"/>
    </location>
</feature>
<feature type="domain" description="TRP C-terminal" evidence="4">
    <location>
        <begin position="503"/>
        <end position="714"/>
    </location>
</feature>
<organism evidence="5 7">
    <name type="scientific">Puccinia graminis f. sp. tritici</name>
    <dbReference type="NCBI Taxonomy" id="56615"/>
    <lineage>
        <taxon>Eukaryota</taxon>
        <taxon>Fungi</taxon>
        <taxon>Dikarya</taxon>
        <taxon>Basidiomycota</taxon>
        <taxon>Pucciniomycotina</taxon>
        <taxon>Pucciniomycetes</taxon>
        <taxon>Pucciniales</taxon>
        <taxon>Pucciniaceae</taxon>
        <taxon>Puccinia</taxon>
    </lineage>
</organism>
<evidence type="ECO:0000313" key="6">
    <source>
        <dbReference type="EMBL" id="KAA1133632.1"/>
    </source>
</evidence>